<evidence type="ECO:0000313" key="2">
    <source>
        <dbReference type="EMBL" id="KAF9445021.1"/>
    </source>
</evidence>
<accession>A0A9P5X918</accession>
<dbReference type="AlphaFoldDB" id="A0A9P5X918"/>
<gene>
    <name evidence="2" type="ORF">P691DRAFT_297359</name>
</gene>
<evidence type="ECO:0000313" key="3">
    <source>
        <dbReference type="Proteomes" id="UP000807342"/>
    </source>
</evidence>
<sequence>MGSLGSGQTQQNSAYLGKSFRPVRPSRLTPPPMQSDPTTSDRVDHFPNWRLAALKGPSQTLLLEQAVSRIAVVVILGRFIVRCFAGKYIVLFIERQWVSIRPPPLHHESFTITVILVILCACPPCTLIKLSDSLGPEDHVSLPAHHRHTRSYCPSTSSDPRQVLNSGNRFCTSGPQLSGVSKYNEPRLLDVISTP</sequence>
<reference evidence="2" key="1">
    <citation type="submission" date="2020-11" db="EMBL/GenBank/DDBJ databases">
        <authorList>
            <consortium name="DOE Joint Genome Institute"/>
            <person name="Ahrendt S."/>
            <person name="Riley R."/>
            <person name="Andreopoulos W."/>
            <person name="Labutti K."/>
            <person name="Pangilinan J."/>
            <person name="Ruiz-Duenas F.J."/>
            <person name="Barrasa J.M."/>
            <person name="Sanchez-Garcia M."/>
            <person name="Camarero S."/>
            <person name="Miyauchi S."/>
            <person name="Serrano A."/>
            <person name="Linde D."/>
            <person name="Babiker R."/>
            <person name="Drula E."/>
            <person name="Ayuso-Fernandez I."/>
            <person name="Pacheco R."/>
            <person name="Padilla G."/>
            <person name="Ferreira P."/>
            <person name="Barriuso J."/>
            <person name="Kellner H."/>
            <person name="Castanera R."/>
            <person name="Alfaro M."/>
            <person name="Ramirez L."/>
            <person name="Pisabarro A.G."/>
            <person name="Kuo A."/>
            <person name="Tritt A."/>
            <person name="Lipzen A."/>
            <person name="He G."/>
            <person name="Yan M."/>
            <person name="Ng V."/>
            <person name="Cullen D."/>
            <person name="Martin F."/>
            <person name="Rosso M.-N."/>
            <person name="Henrissat B."/>
            <person name="Hibbett D."/>
            <person name="Martinez A.T."/>
            <person name="Grigoriev I.V."/>
        </authorList>
    </citation>
    <scope>NUCLEOTIDE SEQUENCE</scope>
    <source>
        <strain evidence="2">MF-IS2</strain>
    </source>
</reference>
<dbReference type="Proteomes" id="UP000807342">
    <property type="component" value="Unassembled WGS sequence"/>
</dbReference>
<evidence type="ECO:0000256" key="1">
    <source>
        <dbReference type="SAM" id="MobiDB-lite"/>
    </source>
</evidence>
<name>A0A9P5X918_9AGAR</name>
<comment type="caution">
    <text evidence="2">The sequence shown here is derived from an EMBL/GenBank/DDBJ whole genome shotgun (WGS) entry which is preliminary data.</text>
</comment>
<organism evidence="2 3">
    <name type="scientific">Macrolepiota fuliginosa MF-IS2</name>
    <dbReference type="NCBI Taxonomy" id="1400762"/>
    <lineage>
        <taxon>Eukaryota</taxon>
        <taxon>Fungi</taxon>
        <taxon>Dikarya</taxon>
        <taxon>Basidiomycota</taxon>
        <taxon>Agaricomycotina</taxon>
        <taxon>Agaricomycetes</taxon>
        <taxon>Agaricomycetidae</taxon>
        <taxon>Agaricales</taxon>
        <taxon>Agaricineae</taxon>
        <taxon>Agaricaceae</taxon>
        <taxon>Macrolepiota</taxon>
    </lineage>
</organism>
<protein>
    <submittedName>
        <fullName evidence="2">Uncharacterized protein</fullName>
    </submittedName>
</protein>
<feature type="region of interest" description="Disordered" evidence="1">
    <location>
        <begin position="21"/>
        <end position="42"/>
    </location>
</feature>
<dbReference type="EMBL" id="MU151331">
    <property type="protein sequence ID" value="KAF9445021.1"/>
    <property type="molecule type" value="Genomic_DNA"/>
</dbReference>
<proteinExistence type="predicted"/>
<keyword evidence="3" id="KW-1185">Reference proteome</keyword>